<keyword evidence="4 5" id="KW-0472">Membrane</keyword>
<proteinExistence type="predicted"/>
<comment type="subcellular location">
    <subcellularLocation>
        <location evidence="1">Cell membrane</location>
        <topology evidence="1">Multi-pass membrane protein</topology>
    </subcellularLocation>
</comment>
<dbReference type="InterPro" id="IPR011527">
    <property type="entry name" value="ABC1_TM_dom"/>
</dbReference>
<dbReference type="InterPro" id="IPR036640">
    <property type="entry name" value="ABC1_TM_sf"/>
</dbReference>
<dbReference type="Gene3D" id="1.20.1560.10">
    <property type="entry name" value="ABC transporter type 1, transmembrane domain"/>
    <property type="match status" value="1"/>
</dbReference>
<dbReference type="EMBL" id="QOCU01000001">
    <property type="protein sequence ID" value="RHW53525.1"/>
    <property type="molecule type" value="Genomic_DNA"/>
</dbReference>
<evidence type="ECO:0000259" key="6">
    <source>
        <dbReference type="PROSITE" id="PS50929"/>
    </source>
</evidence>
<feature type="transmembrane region" description="Helical" evidence="5">
    <location>
        <begin position="26"/>
        <end position="49"/>
    </location>
</feature>
<protein>
    <recommendedName>
        <fullName evidence="6">ABC transmembrane type-1 domain-containing protein</fullName>
    </recommendedName>
</protein>
<feature type="domain" description="ABC transmembrane type-1" evidence="6">
    <location>
        <begin position="1"/>
        <end position="54"/>
    </location>
</feature>
<comment type="caution">
    <text evidence="7">The sequence shown here is derived from an EMBL/GenBank/DDBJ whole genome shotgun (WGS) entry which is preliminary data.</text>
</comment>
<dbReference type="SUPFAM" id="SSF90123">
    <property type="entry name" value="ABC transporter transmembrane region"/>
    <property type="match status" value="1"/>
</dbReference>
<gene>
    <name evidence="7" type="ORF">DS834_00890</name>
</gene>
<reference evidence="7 8" key="1">
    <citation type="submission" date="2018-07" db="EMBL/GenBank/DDBJ databases">
        <title>Genome sequences of six Lactobacillus spp. isolated from bumble bee guts.</title>
        <authorList>
            <person name="Motta E.V.S."/>
            <person name="Moran N.A."/>
        </authorList>
    </citation>
    <scope>NUCLEOTIDE SEQUENCE [LARGE SCALE GENOMIC DNA]</scope>
    <source>
        <strain evidence="7 8">BI-4G</strain>
    </source>
</reference>
<keyword evidence="8" id="KW-1185">Reference proteome</keyword>
<dbReference type="PROSITE" id="PS50929">
    <property type="entry name" value="ABC_TM1F"/>
    <property type="match status" value="1"/>
</dbReference>
<evidence type="ECO:0000313" key="8">
    <source>
        <dbReference type="Proteomes" id="UP000283380"/>
    </source>
</evidence>
<evidence type="ECO:0000256" key="3">
    <source>
        <dbReference type="ARBA" id="ARBA00022989"/>
    </source>
</evidence>
<sequence>MISFVLIVLVLFYAGCRVQTGTLTVAVLTSFLICFFQIISFVNVIMIFYPNCKQINGAVEKIDAIFKAQTVPYLSIFLLNTIFGSIEKILQETILQQSITMESNRATIISVSNALDAGVSVIVLSINGYISDNFGIGSAWIFLATLGIVLFGISYLLNRKAVKVNGA</sequence>
<keyword evidence="3 5" id="KW-1133">Transmembrane helix</keyword>
<evidence type="ECO:0000256" key="1">
    <source>
        <dbReference type="ARBA" id="ARBA00004651"/>
    </source>
</evidence>
<dbReference type="Proteomes" id="UP000283380">
    <property type="component" value="Unassembled WGS sequence"/>
</dbReference>
<evidence type="ECO:0000256" key="4">
    <source>
        <dbReference type="ARBA" id="ARBA00023136"/>
    </source>
</evidence>
<keyword evidence="2 5" id="KW-0812">Transmembrane</keyword>
<evidence type="ECO:0000256" key="2">
    <source>
        <dbReference type="ARBA" id="ARBA00022692"/>
    </source>
</evidence>
<feature type="transmembrane region" description="Helical" evidence="5">
    <location>
        <begin position="136"/>
        <end position="157"/>
    </location>
</feature>
<organism evidence="7 8">
    <name type="scientific">Lactobacillus bombicola</name>
    <dbReference type="NCBI Taxonomy" id="1505723"/>
    <lineage>
        <taxon>Bacteria</taxon>
        <taxon>Bacillati</taxon>
        <taxon>Bacillota</taxon>
        <taxon>Bacilli</taxon>
        <taxon>Lactobacillales</taxon>
        <taxon>Lactobacillaceae</taxon>
        <taxon>Lactobacillus</taxon>
    </lineage>
</organism>
<name>A0ABX9LWY1_9LACO</name>
<evidence type="ECO:0000256" key="5">
    <source>
        <dbReference type="SAM" id="Phobius"/>
    </source>
</evidence>
<evidence type="ECO:0000313" key="7">
    <source>
        <dbReference type="EMBL" id="RHW53525.1"/>
    </source>
</evidence>
<accession>A0ABX9LWY1</accession>
<feature type="transmembrane region" description="Helical" evidence="5">
    <location>
        <begin position="106"/>
        <end position="130"/>
    </location>
</feature>